<reference evidence="2 3" key="1">
    <citation type="submission" date="2020-05" db="EMBL/GenBank/DDBJ databases">
        <title>MicrobeNet Type strains.</title>
        <authorList>
            <person name="Nicholson A.C."/>
        </authorList>
    </citation>
    <scope>NUCLEOTIDE SEQUENCE [LARGE SCALE GENOMIC DNA]</scope>
    <source>
        <strain evidence="2 3">JCM 14282</strain>
    </source>
</reference>
<dbReference type="Proteomes" id="UP000543598">
    <property type="component" value="Unassembled WGS sequence"/>
</dbReference>
<keyword evidence="1" id="KW-0472">Membrane</keyword>
<sequence>MAITTDQKATVHTRRLPFWVWLLVGAAAAVFGLAPWLVTGARLPIQNLWETGIPSEGMPFALLPFSQYWLPFLVSLVVTGSAVAGIIARAAHARRSRFAVVAVLAGVLAVQLTALVQTAVVVRAGLSAQQWSVYYLLALVAATVLAIGIGILVLLLVAKAPVPGATIALAVAAISAGSWLGGLVVPIGAIDTPPMWIFSALRWVPAVLVGLAIAWCGFRSVGRVVGVVVSLLALWIGPAAETAIASAAGTRVLAKYPGEMLEYGLGVFRAAMGMPELVVPPLVVAAAVGIAGSFGLRALAARRRGGDAA</sequence>
<accession>A0A7Y2M1Z0</accession>
<evidence type="ECO:0000313" key="3">
    <source>
        <dbReference type="Proteomes" id="UP000543598"/>
    </source>
</evidence>
<feature type="transmembrane region" description="Helical" evidence="1">
    <location>
        <begin position="68"/>
        <end position="91"/>
    </location>
</feature>
<feature type="transmembrane region" description="Helical" evidence="1">
    <location>
        <begin position="134"/>
        <end position="158"/>
    </location>
</feature>
<evidence type="ECO:0000256" key="1">
    <source>
        <dbReference type="SAM" id="Phobius"/>
    </source>
</evidence>
<keyword evidence="3" id="KW-1185">Reference proteome</keyword>
<gene>
    <name evidence="2" type="ORF">HLA99_07045</name>
</gene>
<evidence type="ECO:0000313" key="2">
    <source>
        <dbReference type="EMBL" id="NNH03603.1"/>
    </source>
</evidence>
<proteinExistence type="predicted"/>
<keyword evidence="1" id="KW-0812">Transmembrane</keyword>
<protein>
    <submittedName>
        <fullName evidence="2">Uncharacterized protein</fullName>
    </submittedName>
</protein>
<dbReference type="AlphaFoldDB" id="A0A7Y2M1Z0"/>
<feature type="transmembrane region" description="Helical" evidence="1">
    <location>
        <begin position="225"/>
        <end position="248"/>
    </location>
</feature>
<feature type="transmembrane region" description="Helical" evidence="1">
    <location>
        <begin position="196"/>
        <end position="218"/>
    </location>
</feature>
<feature type="transmembrane region" description="Helical" evidence="1">
    <location>
        <begin position="277"/>
        <end position="296"/>
    </location>
</feature>
<feature type="transmembrane region" description="Helical" evidence="1">
    <location>
        <begin position="165"/>
        <end position="190"/>
    </location>
</feature>
<name>A0A7Y2M1Z0_9MICO</name>
<keyword evidence="1" id="KW-1133">Transmembrane helix</keyword>
<dbReference type="RefSeq" id="WP_167035300.1">
    <property type="nucleotide sequence ID" value="NZ_BAAANA010000002.1"/>
</dbReference>
<dbReference type="EMBL" id="JABEMB010000007">
    <property type="protein sequence ID" value="NNH03603.1"/>
    <property type="molecule type" value="Genomic_DNA"/>
</dbReference>
<feature type="transmembrane region" description="Helical" evidence="1">
    <location>
        <begin position="18"/>
        <end position="38"/>
    </location>
</feature>
<comment type="caution">
    <text evidence="2">The sequence shown here is derived from an EMBL/GenBank/DDBJ whole genome shotgun (WGS) entry which is preliminary data.</text>
</comment>
<organism evidence="2 3">
    <name type="scientific">Microbacterium ulmi</name>
    <dbReference type="NCBI Taxonomy" id="179095"/>
    <lineage>
        <taxon>Bacteria</taxon>
        <taxon>Bacillati</taxon>
        <taxon>Actinomycetota</taxon>
        <taxon>Actinomycetes</taxon>
        <taxon>Micrococcales</taxon>
        <taxon>Microbacteriaceae</taxon>
        <taxon>Microbacterium</taxon>
    </lineage>
</organism>
<feature type="transmembrane region" description="Helical" evidence="1">
    <location>
        <begin position="98"/>
        <end position="122"/>
    </location>
</feature>